<dbReference type="EC" id="3.1.11.2" evidence="3"/>
<feature type="active site" evidence="10">
    <location>
        <position position="115"/>
    </location>
</feature>
<evidence type="ECO:0000256" key="9">
    <source>
        <dbReference type="ARBA" id="ARBA00023204"/>
    </source>
</evidence>
<dbReference type="InterPro" id="IPR036691">
    <property type="entry name" value="Endo/exonu/phosph_ase_sf"/>
</dbReference>
<evidence type="ECO:0000256" key="6">
    <source>
        <dbReference type="ARBA" id="ARBA00022801"/>
    </source>
</evidence>
<evidence type="ECO:0000256" key="7">
    <source>
        <dbReference type="ARBA" id="ARBA00022842"/>
    </source>
</evidence>
<protein>
    <recommendedName>
        <fullName evidence="3">exodeoxyribonuclease III</fullName>
        <ecNumber evidence="3">3.1.11.2</ecNumber>
    </recommendedName>
</protein>
<evidence type="ECO:0000256" key="5">
    <source>
        <dbReference type="ARBA" id="ARBA00022763"/>
    </source>
</evidence>
<dbReference type="GO" id="GO:0046872">
    <property type="term" value="F:metal ion binding"/>
    <property type="evidence" value="ECO:0007669"/>
    <property type="project" value="UniProtKB-KW"/>
</dbReference>
<feature type="site" description="Interaction with DNA substrate" evidence="12">
    <location>
        <position position="230"/>
    </location>
</feature>
<name>A0A8C0WDT0_CASCN</name>
<dbReference type="InterPro" id="IPR004808">
    <property type="entry name" value="AP_endonuc_1"/>
</dbReference>
<reference evidence="14" key="1">
    <citation type="submission" date="2023-09" db="UniProtKB">
        <authorList>
            <consortium name="Ensembl"/>
        </authorList>
    </citation>
    <scope>IDENTIFICATION</scope>
</reference>
<evidence type="ECO:0000313" key="14">
    <source>
        <dbReference type="Ensembl" id="ENSCCNP00000007755.1"/>
    </source>
</evidence>
<keyword evidence="6" id="KW-0378">Hydrolase</keyword>
<feature type="site" description="Important for catalytic activity" evidence="12">
    <location>
        <position position="205"/>
    </location>
</feature>
<evidence type="ECO:0000256" key="8">
    <source>
        <dbReference type="ARBA" id="ARBA00023172"/>
    </source>
</evidence>
<comment type="cofactor">
    <cofactor evidence="11">
        <name>Mg(2+)</name>
        <dbReference type="ChEBI" id="CHEBI:18420"/>
    </cofactor>
    <cofactor evidence="11">
        <name>Mn(2+)</name>
        <dbReference type="ChEBI" id="CHEBI:29035"/>
    </cofactor>
    <text evidence="11">Probably binds two magnesium or manganese ions per subunit.</text>
</comment>
<dbReference type="PANTHER" id="PTHR22748">
    <property type="entry name" value="AP ENDONUCLEASE"/>
    <property type="match status" value="1"/>
</dbReference>
<evidence type="ECO:0000256" key="11">
    <source>
        <dbReference type="PIRSR" id="PIRSR604808-2"/>
    </source>
</evidence>
<dbReference type="GO" id="GO:0005634">
    <property type="term" value="C:nucleus"/>
    <property type="evidence" value="ECO:0007669"/>
    <property type="project" value="TreeGrafter"/>
</dbReference>
<keyword evidence="5" id="KW-0227">DNA damage</keyword>
<sequence>MTGITTYLSVLTLNVNGLNSPIKRHRLTKWIKKEDPTICCLQETHLKDRNKHRLRMKGWKKIYQANGPRKQAGVAILISDKVDFKPTLIKRDKEGHSILIKGEIDQKEIIIINLYAPNVNAPNFIKHTLKDLKAYINTNTVVVGDFNTPLSSIDRSSKQKINKEIQDLKYAIDQMDLVDVYRTFHPTSTQYTFFSAAHGTFSKIDHILGHKASLSKYKKIEIIPCILSDHNAVKLELNKCKDKKHAKAGN</sequence>
<keyword evidence="8" id="KW-0233">DNA recombination</keyword>
<dbReference type="CDD" id="cd09076">
    <property type="entry name" value="L1-EN"/>
    <property type="match status" value="1"/>
</dbReference>
<keyword evidence="9" id="KW-0234">DNA repair</keyword>
<dbReference type="GO" id="GO:0006310">
    <property type="term" value="P:DNA recombination"/>
    <property type="evidence" value="ECO:0007669"/>
    <property type="project" value="UniProtKB-KW"/>
</dbReference>
<dbReference type="InterPro" id="IPR005135">
    <property type="entry name" value="Endo/exonuclease/phosphatase"/>
</dbReference>
<feature type="binding site" evidence="11">
    <location>
        <position position="145"/>
    </location>
    <ligand>
        <name>Mg(2+)</name>
        <dbReference type="ChEBI" id="CHEBI:18420"/>
        <label>1</label>
    </ligand>
</feature>
<dbReference type="GO" id="GO:0003906">
    <property type="term" value="F:DNA-(apurinic or apyrimidinic site) endonuclease activity"/>
    <property type="evidence" value="ECO:0007669"/>
    <property type="project" value="TreeGrafter"/>
</dbReference>
<keyword evidence="7 11" id="KW-0460">Magnesium</keyword>
<feature type="binding site" evidence="11">
    <location>
        <position position="229"/>
    </location>
    <ligand>
        <name>Mg(2+)</name>
        <dbReference type="ChEBI" id="CHEBI:18420"/>
        <label>1</label>
    </ligand>
</feature>
<dbReference type="GO" id="GO:0008081">
    <property type="term" value="F:phosphoric diester hydrolase activity"/>
    <property type="evidence" value="ECO:0007669"/>
    <property type="project" value="TreeGrafter"/>
</dbReference>
<dbReference type="Pfam" id="PF03372">
    <property type="entry name" value="Exo_endo_phos"/>
    <property type="match status" value="1"/>
</dbReference>
<keyword evidence="11" id="KW-0464">Manganese</keyword>
<feature type="binding site" evidence="11">
    <location>
        <position position="230"/>
    </location>
    <ligand>
        <name>Mg(2+)</name>
        <dbReference type="ChEBI" id="CHEBI:18420"/>
        <label>1</label>
    </ligand>
</feature>
<dbReference type="PANTHER" id="PTHR22748:SF23">
    <property type="entry name" value="EXODEOXYRIBONUCLEASE III"/>
    <property type="match status" value="1"/>
</dbReference>
<feature type="binding site" evidence="11">
    <location>
        <position position="14"/>
    </location>
    <ligand>
        <name>Mg(2+)</name>
        <dbReference type="ChEBI" id="CHEBI:18420"/>
        <label>1</label>
    </ligand>
</feature>
<evidence type="ECO:0000256" key="2">
    <source>
        <dbReference type="ARBA" id="ARBA00007092"/>
    </source>
</evidence>
<comment type="catalytic activity">
    <reaction evidence="1">
        <text>Exonucleolytic cleavage in the 3'- to 5'-direction to yield nucleoside 5'-phosphates.</text>
        <dbReference type="EC" id="3.1.11.2"/>
    </reaction>
</comment>
<proteinExistence type="inferred from homology"/>
<dbReference type="GO" id="GO:0008311">
    <property type="term" value="F:double-stranded DNA 3'-5' DNA exonuclease activity"/>
    <property type="evidence" value="ECO:0007669"/>
    <property type="project" value="UniProtKB-EC"/>
</dbReference>
<dbReference type="SUPFAM" id="SSF56219">
    <property type="entry name" value="DNase I-like"/>
    <property type="match status" value="1"/>
</dbReference>
<feature type="active site" description="Proton acceptor" evidence="10">
    <location>
        <position position="230"/>
    </location>
</feature>
<accession>A0A8C0WDT0</accession>
<feature type="active site" description="Proton donor/acceptor" evidence="10">
    <location>
        <position position="145"/>
    </location>
</feature>
<evidence type="ECO:0000259" key="13">
    <source>
        <dbReference type="Pfam" id="PF03372"/>
    </source>
</evidence>
<feature type="binding site" evidence="11">
    <location>
        <position position="43"/>
    </location>
    <ligand>
        <name>Mg(2+)</name>
        <dbReference type="ChEBI" id="CHEBI:18420"/>
        <label>1</label>
    </ligand>
</feature>
<organism evidence="14">
    <name type="scientific">Castor canadensis</name>
    <name type="common">American beaver</name>
    <dbReference type="NCBI Taxonomy" id="51338"/>
    <lineage>
        <taxon>Eukaryota</taxon>
        <taxon>Metazoa</taxon>
        <taxon>Chordata</taxon>
        <taxon>Craniata</taxon>
        <taxon>Vertebrata</taxon>
        <taxon>Euteleostomi</taxon>
        <taxon>Mammalia</taxon>
        <taxon>Eutheria</taxon>
        <taxon>Euarchontoglires</taxon>
        <taxon>Glires</taxon>
        <taxon>Rodentia</taxon>
        <taxon>Castorimorpha</taxon>
        <taxon>Castoridae</taxon>
        <taxon>Castor</taxon>
    </lineage>
</organism>
<dbReference type="AlphaFoldDB" id="A0A8C0WDT0"/>
<comment type="similarity">
    <text evidence="2">Belongs to the DNA repair enzymes AP/ExoA family.</text>
</comment>
<evidence type="ECO:0000256" key="10">
    <source>
        <dbReference type="PIRSR" id="PIRSR604808-1"/>
    </source>
</evidence>
<keyword evidence="4 11" id="KW-0479">Metal-binding</keyword>
<feature type="binding site" evidence="11">
    <location>
        <position position="147"/>
    </location>
    <ligand>
        <name>Mg(2+)</name>
        <dbReference type="ChEBI" id="CHEBI:18420"/>
        <label>1</label>
    </ligand>
</feature>
<evidence type="ECO:0000256" key="3">
    <source>
        <dbReference type="ARBA" id="ARBA00012115"/>
    </source>
</evidence>
<dbReference type="GO" id="GO:0006284">
    <property type="term" value="P:base-excision repair"/>
    <property type="evidence" value="ECO:0007669"/>
    <property type="project" value="TreeGrafter"/>
</dbReference>
<feature type="domain" description="Endonuclease/exonuclease/phosphatase" evidence="13">
    <location>
        <begin position="11"/>
        <end position="230"/>
    </location>
</feature>
<dbReference type="Gene3D" id="3.60.10.10">
    <property type="entry name" value="Endonuclease/exonuclease/phosphatase"/>
    <property type="match status" value="1"/>
</dbReference>
<evidence type="ECO:0000256" key="4">
    <source>
        <dbReference type="ARBA" id="ARBA00022723"/>
    </source>
</evidence>
<feature type="site" description="Transition state stabilizer" evidence="12">
    <location>
        <position position="147"/>
    </location>
</feature>
<evidence type="ECO:0000256" key="12">
    <source>
        <dbReference type="PIRSR" id="PIRSR604808-3"/>
    </source>
</evidence>
<dbReference type="Ensembl" id="ENSCCNT00000010253.1">
    <property type="protein sequence ID" value="ENSCCNP00000007755.1"/>
    <property type="gene ID" value="ENSCCNG00000008234.1"/>
</dbReference>
<evidence type="ECO:0000256" key="1">
    <source>
        <dbReference type="ARBA" id="ARBA00000493"/>
    </source>
</evidence>